<evidence type="ECO:0000256" key="5">
    <source>
        <dbReference type="ARBA" id="ARBA00023014"/>
    </source>
</evidence>
<organism evidence="7 8">
    <name type="scientific">Candidatus Limousia pullorum</name>
    <dbReference type="NCBI Taxonomy" id="2840860"/>
    <lineage>
        <taxon>Bacteria</taxon>
        <taxon>Bacillati</taxon>
        <taxon>Bacillota</taxon>
        <taxon>Clostridia</taxon>
        <taxon>Eubacteriales</taxon>
        <taxon>Oscillospiraceae</taxon>
        <taxon>Oscillospiraceae incertae sedis</taxon>
        <taxon>Candidatus Limousia</taxon>
    </lineage>
</organism>
<dbReference type="PANTHER" id="PTHR43273">
    <property type="entry name" value="ANAEROBIC SULFATASE-MATURATING ENZYME HOMOLOG ASLB-RELATED"/>
    <property type="match status" value="1"/>
</dbReference>
<comment type="cofactor">
    <cofactor evidence="1">
        <name>[4Fe-4S] cluster</name>
        <dbReference type="ChEBI" id="CHEBI:49883"/>
    </cofactor>
</comment>
<keyword evidence="5" id="KW-0411">Iron-sulfur</keyword>
<evidence type="ECO:0000256" key="3">
    <source>
        <dbReference type="ARBA" id="ARBA00022723"/>
    </source>
</evidence>
<dbReference type="CDD" id="cd01335">
    <property type="entry name" value="Radical_SAM"/>
    <property type="match status" value="1"/>
</dbReference>
<keyword evidence="3" id="KW-0479">Metal-binding</keyword>
<dbReference type="AlphaFoldDB" id="A0A9D1LYR6"/>
<reference evidence="7" key="1">
    <citation type="submission" date="2020-10" db="EMBL/GenBank/DDBJ databases">
        <authorList>
            <person name="Gilroy R."/>
        </authorList>
    </citation>
    <scope>NUCLEOTIDE SEQUENCE</scope>
    <source>
        <strain evidence="7">ChiGjej1B1-1684</strain>
    </source>
</reference>
<dbReference type="Pfam" id="PF04055">
    <property type="entry name" value="Radical_SAM"/>
    <property type="match status" value="1"/>
</dbReference>
<dbReference type="Gene3D" id="3.20.20.70">
    <property type="entry name" value="Aldolase class I"/>
    <property type="match status" value="1"/>
</dbReference>
<dbReference type="SFLD" id="SFLDG01384">
    <property type="entry name" value="thioether_bond_formation_requi"/>
    <property type="match status" value="1"/>
</dbReference>
<dbReference type="SUPFAM" id="SSF102114">
    <property type="entry name" value="Radical SAM enzymes"/>
    <property type="match status" value="1"/>
</dbReference>
<comment type="caution">
    <text evidence="7">The sequence shown here is derived from an EMBL/GenBank/DDBJ whole genome shotgun (WGS) entry which is preliminary data.</text>
</comment>
<proteinExistence type="predicted"/>
<dbReference type="InterPro" id="IPR023885">
    <property type="entry name" value="4Fe4S-binding_SPASM_dom"/>
</dbReference>
<feature type="domain" description="Radical SAM core" evidence="6">
    <location>
        <begin position="96"/>
        <end position="329"/>
    </location>
</feature>
<dbReference type="InterPro" id="IPR024025">
    <property type="entry name" value="SCIFF_rSAM_maturase"/>
</dbReference>
<dbReference type="CDD" id="cd21124">
    <property type="entry name" value="SPASM_CteB-like"/>
    <property type="match status" value="1"/>
</dbReference>
<dbReference type="InterPro" id="IPR013785">
    <property type="entry name" value="Aldolase_TIM"/>
</dbReference>
<keyword evidence="2" id="KW-0949">S-adenosyl-L-methionine</keyword>
<evidence type="ECO:0000313" key="7">
    <source>
        <dbReference type="EMBL" id="HIU50351.1"/>
    </source>
</evidence>
<dbReference type="NCBIfam" id="TIGR04085">
    <property type="entry name" value="rSAM_more_4Fe4S"/>
    <property type="match status" value="1"/>
</dbReference>
<dbReference type="InterPro" id="IPR047602">
    <property type="entry name" value="SPASM_CteB-like"/>
</dbReference>
<dbReference type="GO" id="GO:0016491">
    <property type="term" value="F:oxidoreductase activity"/>
    <property type="evidence" value="ECO:0007669"/>
    <property type="project" value="InterPro"/>
</dbReference>
<evidence type="ECO:0000256" key="2">
    <source>
        <dbReference type="ARBA" id="ARBA00022691"/>
    </source>
</evidence>
<accession>A0A9D1LYR6</accession>
<evidence type="ECO:0000313" key="8">
    <source>
        <dbReference type="Proteomes" id="UP000824118"/>
    </source>
</evidence>
<protein>
    <submittedName>
        <fullName evidence="7">Thioether cross-link-forming SCIFF peptide maturase</fullName>
    </submittedName>
</protein>
<dbReference type="NCBIfam" id="TIGR03974">
    <property type="entry name" value="rSAM_six_Cys"/>
    <property type="match status" value="1"/>
</dbReference>
<dbReference type="PROSITE" id="PS51918">
    <property type="entry name" value="RADICAL_SAM"/>
    <property type="match status" value="1"/>
</dbReference>
<dbReference type="GO" id="GO:0046872">
    <property type="term" value="F:metal ion binding"/>
    <property type="evidence" value="ECO:0007669"/>
    <property type="project" value="UniProtKB-KW"/>
</dbReference>
<dbReference type="EMBL" id="DVNG01000071">
    <property type="protein sequence ID" value="HIU50351.1"/>
    <property type="molecule type" value="Genomic_DNA"/>
</dbReference>
<evidence type="ECO:0000256" key="4">
    <source>
        <dbReference type="ARBA" id="ARBA00023004"/>
    </source>
</evidence>
<sequence>MIHQYKSNGYNIIIDANSGSVHVVDDVAYDVIALYDKGESKEDITNKILEKYQGKEEITASDIDDVLSDIEELKKDGKLFSESNYQNLAIDFKGRDTVIKALCLHIAHDCNLACKYCFAGKGEYQGCKSLMSFEVGKRALDFLIENSGTRRNLEVDFFGGEPLMNFEVVKQLVAYAREQEKIHNKNFRFTLTTNGVLLDDEVMEFANKEMHNVVLSLDGRKETNDRLRVTRNGQGSYDMIVPKFLKMAESRGQKDYYVRGTYTHYNTDFAADILHIADLGFKSLAMEPVVAPPEADYALKYEDLPVLFEQYDILAKEMLKREKEGRGFTFFHYMVDLEAGPCIYKRIAGCGVGTEYMAVTPTGELYPCHQFVGNEDFILGNVFDGIKNTELRDEFKLCNVYAREKCQDCFAKMYCSGGCTANAYHSTGSLTGTYDLGCELHKKRIECAIMMNVARQFNELN</sequence>
<dbReference type="SFLD" id="SFLDG01067">
    <property type="entry name" value="SPASM/twitch_domain_containing"/>
    <property type="match status" value="1"/>
</dbReference>
<dbReference type="InterPro" id="IPR023867">
    <property type="entry name" value="Sulphatase_maturase_rSAM"/>
</dbReference>
<dbReference type="InterPro" id="IPR058240">
    <property type="entry name" value="rSAM_sf"/>
</dbReference>
<name>A0A9D1LYR6_9FIRM</name>
<dbReference type="PANTHER" id="PTHR43273:SF8">
    <property type="entry name" value="RADICAL SAM DOMAIN PROTEIN"/>
    <property type="match status" value="1"/>
</dbReference>
<evidence type="ECO:0000256" key="1">
    <source>
        <dbReference type="ARBA" id="ARBA00001966"/>
    </source>
</evidence>
<dbReference type="SFLD" id="SFLDS00029">
    <property type="entry name" value="Radical_SAM"/>
    <property type="match status" value="1"/>
</dbReference>
<gene>
    <name evidence="7" type="primary">scfB</name>
    <name evidence="7" type="ORF">IAD22_05000</name>
</gene>
<reference evidence="7" key="2">
    <citation type="journal article" date="2021" name="PeerJ">
        <title>Extensive microbial diversity within the chicken gut microbiome revealed by metagenomics and culture.</title>
        <authorList>
            <person name="Gilroy R."/>
            <person name="Ravi A."/>
            <person name="Getino M."/>
            <person name="Pursley I."/>
            <person name="Horton D.L."/>
            <person name="Alikhan N.F."/>
            <person name="Baker D."/>
            <person name="Gharbi K."/>
            <person name="Hall N."/>
            <person name="Watson M."/>
            <person name="Adriaenssens E.M."/>
            <person name="Foster-Nyarko E."/>
            <person name="Jarju S."/>
            <person name="Secka A."/>
            <person name="Antonio M."/>
            <person name="Oren A."/>
            <person name="Chaudhuri R.R."/>
            <person name="La Ragione R."/>
            <person name="Hildebrand F."/>
            <person name="Pallen M.J."/>
        </authorList>
    </citation>
    <scope>NUCLEOTIDE SEQUENCE</scope>
    <source>
        <strain evidence="7">ChiGjej1B1-1684</strain>
    </source>
</reference>
<dbReference type="InterPro" id="IPR007197">
    <property type="entry name" value="rSAM"/>
</dbReference>
<dbReference type="Proteomes" id="UP000824118">
    <property type="component" value="Unassembled WGS sequence"/>
</dbReference>
<dbReference type="SFLD" id="SFLDG01386">
    <property type="entry name" value="main_SPASM_domain-containing"/>
    <property type="match status" value="1"/>
</dbReference>
<evidence type="ECO:0000259" key="6">
    <source>
        <dbReference type="PROSITE" id="PS51918"/>
    </source>
</evidence>
<dbReference type="Pfam" id="PF13186">
    <property type="entry name" value="SPASM"/>
    <property type="match status" value="1"/>
</dbReference>
<keyword evidence="4" id="KW-0408">Iron</keyword>
<dbReference type="GO" id="GO:0051536">
    <property type="term" value="F:iron-sulfur cluster binding"/>
    <property type="evidence" value="ECO:0007669"/>
    <property type="project" value="UniProtKB-KW"/>
</dbReference>